<protein>
    <submittedName>
        <fullName evidence="2">Uncharacterized protein</fullName>
    </submittedName>
</protein>
<evidence type="ECO:0000313" key="3">
    <source>
        <dbReference type="Proteomes" id="UP000663722"/>
    </source>
</evidence>
<dbReference type="EMBL" id="CP061800">
    <property type="protein sequence ID" value="QTA88223.1"/>
    <property type="molecule type" value="Genomic_DNA"/>
</dbReference>
<sequence length="40" mass="4478">MGRNNSAQTEKFPVFQSAHNPSWGEITEPFFSVRSHVGIS</sequence>
<dbReference type="Proteomes" id="UP000663722">
    <property type="component" value="Chromosome"/>
</dbReference>
<feature type="region of interest" description="Disordered" evidence="1">
    <location>
        <begin position="1"/>
        <end position="25"/>
    </location>
</feature>
<gene>
    <name evidence="2" type="ORF">dnm_042650</name>
</gene>
<name>A0A975BMH9_9BACT</name>
<dbReference type="KEGG" id="dmm:dnm_042650"/>
<organism evidence="2 3">
    <name type="scientific">Desulfonema magnum</name>
    <dbReference type="NCBI Taxonomy" id="45655"/>
    <lineage>
        <taxon>Bacteria</taxon>
        <taxon>Pseudomonadati</taxon>
        <taxon>Thermodesulfobacteriota</taxon>
        <taxon>Desulfobacteria</taxon>
        <taxon>Desulfobacterales</taxon>
        <taxon>Desulfococcaceae</taxon>
        <taxon>Desulfonema</taxon>
    </lineage>
</organism>
<keyword evidence="3" id="KW-1185">Reference proteome</keyword>
<dbReference type="AlphaFoldDB" id="A0A975BMH9"/>
<evidence type="ECO:0000313" key="2">
    <source>
        <dbReference type="EMBL" id="QTA88223.1"/>
    </source>
</evidence>
<reference evidence="2" key="1">
    <citation type="journal article" date="2021" name="Microb. Physiol.">
        <title>Proteogenomic Insights into the Physiology of Marine, Sulfate-Reducing, Filamentous Desulfonema limicola and Desulfonema magnum.</title>
        <authorList>
            <person name="Schnaars V."/>
            <person name="Wohlbrand L."/>
            <person name="Scheve S."/>
            <person name="Hinrichs C."/>
            <person name="Reinhardt R."/>
            <person name="Rabus R."/>
        </authorList>
    </citation>
    <scope>NUCLEOTIDE SEQUENCE</scope>
    <source>
        <strain evidence="2">4be13</strain>
    </source>
</reference>
<accession>A0A975BMH9</accession>
<evidence type="ECO:0000256" key="1">
    <source>
        <dbReference type="SAM" id="MobiDB-lite"/>
    </source>
</evidence>
<proteinExistence type="predicted"/>